<protein>
    <submittedName>
        <fullName evidence="1">Uncharacterized protein</fullName>
    </submittedName>
</protein>
<sequence>MKKSILFSCLLIFLVVWCLTGCNNADTIFLESINMDKGYLNEDGIHLDEVGSFAIPLEGSTGRIRLQLSDDTESGPPSDDPVTLTLRDENDDLLATVSGNPLDGLSLVSDFPGHGTLICEKGMGSIRLTIAHASNSSETLLHPGKTQVQLTSPAGTSEYTLTVNENRVVSIQGKTALLPEEDCSFSIINDQDPLISDVVIHSTEWNERIVYVPKGSYRVIFHDLDAGSISQCTVELVEGLDPVTNDGDSITEAVPLDQTIVLGFTQTKEKWILVDAAQGKHIIATAHGLDNYYDRETVVDVKVYDQHNDLIYTNDKDMPLADFDLPKDEGKYLLQVILPGTPNGVVKVTQNDS</sequence>
<dbReference type="Proteomes" id="UP000663499">
    <property type="component" value="Chromosome"/>
</dbReference>
<evidence type="ECO:0000313" key="1">
    <source>
        <dbReference type="EMBL" id="QSX08458.1"/>
    </source>
</evidence>
<accession>A0A974XEQ4</accession>
<name>A0A974XEQ4_9FIRM</name>
<dbReference type="RefSeq" id="WP_207299799.1">
    <property type="nucleotide sequence ID" value="NZ_CP071444.1"/>
</dbReference>
<dbReference type="KEGG" id="alka:J0B03_11835"/>
<organism evidence="1 2">
    <name type="scientific">Alkalibacter rhizosphaerae</name>
    <dbReference type="NCBI Taxonomy" id="2815577"/>
    <lineage>
        <taxon>Bacteria</taxon>
        <taxon>Bacillati</taxon>
        <taxon>Bacillota</taxon>
        <taxon>Clostridia</taxon>
        <taxon>Eubacteriales</taxon>
        <taxon>Eubacteriaceae</taxon>
        <taxon>Alkalibacter</taxon>
    </lineage>
</organism>
<evidence type="ECO:0000313" key="2">
    <source>
        <dbReference type="Proteomes" id="UP000663499"/>
    </source>
</evidence>
<keyword evidence="2" id="KW-1185">Reference proteome</keyword>
<dbReference type="EMBL" id="CP071444">
    <property type="protein sequence ID" value="QSX08458.1"/>
    <property type="molecule type" value="Genomic_DNA"/>
</dbReference>
<gene>
    <name evidence="1" type="ORF">J0B03_11835</name>
</gene>
<proteinExistence type="predicted"/>
<reference evidence="1" key="1">
    <citation type="submission" date="2021-03" db="EMBL/GenBank/DDBJ databases">
        <title>Alkalibacter marinus sp. nov., isolated from tidal flat sediment.</title>
        <authorList>
            <person name="Namirimu T."/>
            <person name="Yang J.-A."/>
            <person name="Yang S.-H."/>
            <person name="Kim Y.-J."/>
            <person name="Kwon K.K."/>
        </authorList>
    </citation>
    <scope>NUCLEOTIDE SEQUENCE</scope>
    <source>
        <strain evidence="1">ES005</strain>
    </source>
</reference>
<dbReference type="AlphaFoldDB" id="A0A974XEQ4"/>